<feature type="domain" description="WCX" evidence="2">
    <location>
        <begin position="240"/>
        <end position="317"/>
    </location>
</feature>
<protein>
    <submittedName>
        <fullName evidence="3">Transcriptional regulator</fullName>
    </submittedName>
</protein>
<dbReference type="Proteomes" id="UP000251800">
    <property type="component" value="Unassembled WGS sequence"/>
</dbReference>
<dbReference type="InterPro" id="IPR026881">
    <property type="entry name" value="WYL_dom"/>
</dbReference>
<reference evidence="3 4" key="1">
    <citation type="submission" date="2018-05" db="EMBL/GenBank/DDBJ databases">
        <title>Abyssibacter profundi OUC007T gen. nov., sp. nov, a marine bacterium isolated from seawater of the Mariana Trench.</title>
        <authorList>
            <person name="Zhou S."/>
        </authorList>
    </citation>
    <scope>NUCLEOTIDE SEQUENCE [LARGE SCALE GENOMIC DNA]</scope>
    <source>
        <strain evidence="3 4">OUC007</strain>
    </source>
</reference>
<feature type="domain" description="WYL" evidence="1">
    <location>
        <begin position="144"/>
        <end position="210"/>
    </location>
</feature>
<sequence>MDKLDRVFVLHRELSTRRRPVTKAVLAERMGGCSTRTVHRTAQWMIEALHAPIRFSPTGYFYDRHPNEPVFELPGLWFNEDELVALVGVQALLRQAQPGLLDDYLAPISKRIDELLSRRGVGLPDWERRIRIVQMAGRPAGQCFGVVADALVRHQRILIRYRARSDGALSTRTVSPQRLTHYRENWYLDAWCHAKEELRTFSVDRIEAAQLSEEPVLDIPQEQLEDVLATSFGIFSGAPTREASLLFTAHRAQWIGDEQWHPRQQGESLDDGRFRLRFPYHRSEELVLDICRYGPDVLVEAPTELRRAVAERLKAAASLYEDDESCLP</sequence>
<dbReference type="PROSITE" id="PS52050">
    <property type="entry name" value="WYL"/>
    <property type="match status" value="1"/>
</dbReference>
<dbReference type="InterPro" id="IPR051534">
    <property type="entry name" value="CBASS_pafABC_assoc_protein"/>
</dbReference>
<evidence type="ECO:0000259" key="1">
    <source>
        <dbReference type="Pfam" id="PF13280"/>
    </source>
</evidence>
<dbReference type="AlphaFoldDB" id="A0A363UNM9"/>
<comment type="caution">
    <text evidence="3">The sequence shown here is derived from an EMBL/GenBank/DDBJ whole genome shotgun (WGS) entry which is preliminary data.</text>
</comment>
<dbReference type="InterPro" id="IPR057727">
    <property type="entry name" value="WCX_dom"/>
</dbReference>
<dbReference type="EMBL" id="QEQK01000003">
    <property type="protein sequence ID" value="PWN57032.1"/>
    <property type="molecule type" value="Genomic_DNA"/>
</dbReference>
<keyword evidence="4" id="KW-1185">Reference proteome</keyword>
<dbReference type="OrthoDB" id="9807255at2"/>
<accession>A0A363UNM9</accession>
<dbReference type="PANTHER" id="PTHR34580">
    <property type="match status" value="1"/>
</dbReference>
<evidence type="ECO:0000313" key="4">
    <source>
        <dbReference type="Proteomes" id="UP000251800"/>
    </source>
</evidence>
<dbReference type="PANTHER" id="PTHR34580:SF3">
    <property type="entry name" value="PROTEIN PAFB"/>
    <property type="match status" value="1"/>
</dbReference>
<name>A0A363UNM9_9GAMM</name>
<evidence type="ECO:0000313" key="3">
    <source>
        <dbReference type="EMBL" id="PWN57032.1"/>
    </source>
</evidence>
<gene>
    <name evidence="3" type="ORF">DEH80_03585</name>
</gene>
<evidence type="ECO:0000259" key="2">
    <source>
        <dbReference type="Pfam" id="PF25583"/>
    </source>
</evidence>
<proteinExistence type="predicted"/>
<dbReference type="Pfam" id="PF13280">
    <property type="entry name" value="WYL"/>
    <property type="match status" value="1"/>
</dbReference>
<dbReference type="RefSeq" id="WP_109719113.1">
    <property type="nucleotide sequence ID" value="NZ_QEQK01000003.1"/>
</dbReference>
<organism evidence="3 4">
    <name type="scientific">Abyssibacter profundi</name>
    <dbReference type="NCBI Taxonomy" id="2182787"/>
    <lineage>
        <taxon>Bacteria</taxon>
        <taxon>Pseudomonadati</taxon>
        <taxon>Pseudomonadota</taxon>
        <taxon>Gammaproteobacteria</taxon>
        <taxon>Chromatiales</taxon>
        <taxon>Oceanococcaceae</taxon>
        <taxon>Abyssibacter</taxon>
    </lineage>
</organism>
<dbReference type="Pfam" id="PF25583">
    <property type="entry name" value="WCX"/>
    <property type="match status" value="1"/>
</dbReference>